<dbReference type="SFLD" id="SFLDG01386">
    <property type="entry name" value="main_SPASM_domain-containing"/>
    <property type="match status" value="1"/>
</dbReference>
<dbReference type="GO" id="GO:0051536">
    <property type="term" value="F:iron-sulfur cluster binding"/>
    <property type="evidence" value="ECO:0007669"/>
    <property type="project" value="UniProtKB-KW"/>
</dbReference>
<dbReference type="CDD" id="cd21128">
    <property type="entry name" value="SPASM_rSAM"/>
    <property type="match status" value="1"/>
</dbReference>
<evidence type="ECO:0000259" key="5">
    <source>
        <dbReference type="PROSITE" id="PS51918"/>
    </source>
</evidence>
<dbReference type="GO" id="GO:0003824">
    <property type="term" value="F:catalytic activity"/>
    <property type="evidence" value="ECO:0007669"/>
    <property type="project" value="InterPro"/>
</dbReference>
<dbReference type="InterPro" id="IPR007197">
    <property type="entry name" value="rSAM"/>
</dbReference>
<evidence type="ECO:0000256" key="3">
    <source>
        <dbReference type="ARBA" id="ARBA00023004"/>
    </source>
</evidence>
<dbReference type="CDD" id="cd01335">
    <property type="entry name" value="Radical_SAM"/>
    <property type="match status" value="1"/>
</dbReference>
<dbReference type="Gene3D" id="3.20.20.70">
    <property type="entry name" value="Aldolase class I"/>
    <property type="match status" value="1"/>
</dbReference>
<dbReference type="InterPro" id="IPR006638">
    <property type="entry name" value="Elp3/MiaA/NifB-like_rSAM"/>
</dbReference>
<dbReference type="AlphaFoldDB" id="A0A0G2ZDJ1"/>
<dbReference type="SMART" id="SM00729">
    <property type="entry name" value="Elp3"/>
    <property type="match status" value="1"/>
</dbReference>
<dbReference type="SUPFAM" id="SSF102114">
    <property type="entry name" value="Radical SAM enzymes"/>
    <property type="match status" value="1"/>
</dbReference>
<dbReference type="InterPro" id="IPR058240">
    <property type="entry name" value="rSAM_sf"/>
</dbReference>
<dbReference type="RefSeq" id="WP_047755251.1">
    <property type="nucleotide sequence ID" value="NZ_CAJUHA010000010.1"/>
</dbReference>
<dbReference type="Proteomes" id="UP000035159">
    <property type="component" value="Chromosome"/>
</dbReference>
<dbReference type="KEGG" id="kpf:IX53_10055"/>
<keyword evidence="2" id="KW-0479">Metal-binding</keyword>
<evidence type="ECO:0000256" key="1">
    <source>
        <dbReference type="ARBA" id="ARBA00022691"/>
    </source>
</evidence>
<reference evidence="6 7" key="1">
    <citation type="submission" date="2015-04" db="EMBL/GenBank/DDBJ databases">
        <title>Complete Genome Sequence of Kosmotoga pacifica SLHLJ1.</title>
        <authorList>
            <person name="Jiang L.J."/>
            <person name="Shao Z.Z."/>
            <person name="Jebbar M."/>
        </authorList>
    </citation>
    <scope>NUCLEOTIDE SEQUENCE [LARGE SCALE GENOMIC DNA]</scope>
    <source>
        <strain evidence="6 7">SLHLJ1</strain>
    </source>
</reference>
<dbReference type="PANTHER" id="PTHR43524:SF1">
    <property type="entry name" value="RADICAL SAM SUPERFAMILY PROTEIN"/>
    <property type="match status" value="1"/>
</dbReference>
<evidence type="ECO:0000313" key="7">
    <source>
        <dbReference type="Proteomes" id="UP000035159"/>
    </source>
</evidence>
<organism evidence="6 7">
    <name type="scientific">Kosmotoga pacifica</name>
    <dbReference type="NCBI Taxonomy" id="1330330"/>
    <lineage>
        <taxon>Bacteria</taxon>
        <taxon>Thermotogati</taxon>
        <taxon>Thermotogota</taxon>
        <taxon>Thermotogae</taxon>
        <taxon>Kosmotogales</taxon>
        <taxon>Kosmotogaceae</taxon>
        <taxon>Kosmotoga</taxon>
    </lineage>
</organism>
<accession>A0A0G2ZDJ1</accession>
<sequence>MRFVDNMKQSMLKQAGKFVGNVVRNSSEETMYRLFATVAALSKEPAKSGLKKLANMAKEKHPMIQSWKEIFQKASPKAVEKVMTNLVINEFAVGEKIRQQKMMEHELVLPKLLVISPTYACNLNCVGCYAGLYGRKYQLSKEEVWSLIREANELGIYFFIITGGEPFVWPHLFETLEEFNDSYFQIYTNGTLITKEKAEKLAELGNATPAISVEGFEAETDWRRGRGVFAKVQEAWKNLREAGVIFGASVTATKMNHDVMMKDDFWDFLKESGVSYIWVFQFMPVGMNPSMDLVPTPEQRYERFFKTEELRLGGKFAFVADFWNHGFLTHGCLAAGSKYLHINAKGYAEPCVFQQFAVDSIREKSLLEILKSPFFAAYKRMVPYSNNLFRPCPIIDNPKVLRAMVKKFNAIPQHDGSERVITELAPELDKLAEEWKVYADKLWYEHGYAETHPSKRGVYDFEVRMRRYANNEEKLALDKKA</sequence>
<gene>
    <name evidence="6" type="ORF">IX53_10055</name>
</gene>
<dbReference type="InterPro" id="IPR013785">
    <property type="entry name" value="Aldolase_TIM"/>
</dbReference>
<protein>
    <submittedName>
        <fullName evidence="6">Radical SAM protein</fullName>
    </submittedName>
</protein>
<keyword evidence="3" id="KW-0408">Iron</keyword>
<dbReference type="InterPro" id="IPR023885">
    <property type="entry name" value="4Fe4S-binding_SPASM_dom"/>
</dbReference>
<name>A0A0G2ZDJ1_9BACT</name>
<evidence type="ECO:0000313" key="6">
    <source>
        <dbReference type="EMBL" id="AKI98116.1"/>
    </source>
</evidence>
<dbReference type="Pfam" id="PF04055">
    <property type="entry name" value="Radical_SAM"/>
    <property type="match status" value="1"/>
</dbReference>
<keyword evidence="4" id="KW-0411">Iron-sulfur</keyword>
<keyword evidence="7" id="KW-1185">Reference proteome</keyword>
<keyword evidence="1" id="KW-0949">S-adenosyl-L-methionine</keyword>
<proteinExistence type="predicted"/>
<dbReference type="Pfam" id="PF13186">
    <property type="entry name" value="SPASM"/>
    <property type="match status" value="1"/>
</dbReference>
<dbReference type="GO" id="GO:0046872">
    <property type="term" value="F:metal ion binding"/>
    <property type="evidence" value="ECO:0007669"/>
    <property type="project" value="UniProtKB-KW"/>
</dbReference>
<dbReference type="OrthoDB" id="9782387at2"/>
<dbReference type="PATRIC" id="fig|1330330.3.peg.2050"/>
<dbReference type="EMBL" id="CP011232">
    <property type="protein sequence ID" value="AKI98116.1"/>
    <property type="molecule type" value="Genomic_DNA"/>
</dbReference>
<dbReference type="PROSITE" id="PS51918">
    <property type="entry name" value="RADICAL_SAM"/>
    <property type="match status" value="1"/>
</dbReference>
<dbReference type="PANTHER" id="PTHR43524">
    <property type="entry name" value="RADICAL SAM SUPERFAMILY PROTEIN"/>
    <property type="match status" value="1"/>
</dbReference>
<evidence type="ECO:0000256" key="2">
    <source>
        <dbReference type="ARBA" id="ARBA00022723"/>
    </source>
</evidence>
<evidence type="ECO:0000256" key="4">
    <source>
        <dbReference type="ARBA" id="ARBA00023014"/>
    </source>
</evidence>
<feature type="domain" description="Radical SAM core" evidence="5">
    <location>
        <begin position="107"/>
        <end position="315"/>
    </location>
</feature>
<dbReference type="SFLD" id="SFLDG01067">
    <property type="entry name" value="SPASM/twitch_domain_containing"/>
    <property type="match status" value="1"/>
</dbReference>
<dbReference type="SFLD" id="SFLDS00029">
    <property type="entry name" value="Radical_SAM"/>
    <property type="match status" value="1"/>
</dbReference>
<dbReference type="STRING" id="1330330.IX53_10055"/>